<dbReference type="SUPFAM" id="SSF47226">
    <property type="entry name" value="Histidine-containing phosphotransfer domain, HPT domain"/>
    <property type="match status" value="1"/>
</dbReference>
<dbReference type="FunFam" id="3.30.565.10:FF:000016">
    <property type="entry name" value="Chemotaxis protein CheA, putative"/>
    <property type="match status" value="1"/>
</dbReference>
<dbReference type="InterPro" id="IPR008207">
    <property type="entry name" value="Sig_transdc_His_kin_Hpt_dom"/>
</dbReference>
<dbReference type="SUPFAM" id="SSF50341">
    <property type="entry name" value="CheW-like"/>
    <property type="match status" value="1"/>
</dbReference>
<dbReference type="InterPro" id="IPR036097">
    <property type="entry name" value="HisK_dim/P_sf"/>
</dbReference>
<feature type="domain" description="CheW-like" evidence="15">
    <location>
        <begin position="552"/>
        <end position="687"/>
    </location>
</feature>
<dbReference type="PANTHER" id="PTHR43395">
    <property type="entry name" value="SENSOR HISTIDINE KINASE CHEA"/>
    <property type="match status" value="1"/>
</dbReference>
<dbReference type="EC" id="2.7.13.3" evidence="2"/>
<dbReference type="Gene3D" id="1.10.287.560">
    <property type="entry name" value="Histidine kinase CheA-like, homodimeric domain"/>
    <property type="match status" value="1"/>
</dbReference>
<feature type="domain" description="HPt" evidence="16">
    <location>
        <begin position="1"/>
        <end position="101"/>
    </location>
</feature>
<dbReference type="FunFam" id="2.30.30.40:FF:000048">
    <property type="entry name" value="Chemotaxis protein CheA, putative"/>
    <property type="match status" value="1"/>
</dbReference>
<dbReference type="InterPro" id="IPR036641">
    <property type="entry name" value="HPT_dom_sf"/>
</dbReference>
<evidence type="ECO:0000256" key="1">
    <source>
        <dbReference type="ARBA" id="ARBA00000085"/>
    </source>
</evidence>
<evidence type="ECO:0000313" key="17">
    <source>
        <dbReference type="EMBL" id="ADK84599.1"/>
    </source>
</evidence>
<dbReference type="Proteomes" id="UP000009047">
    <property type="component" value="Chromosome"/>
</dbReference>
<dbReference type="SMART" id="SM00260">
    <property type="entry name" value="CheW"/>
    <property type="match status" value="1"/>
</dbReference>
<dbReference type="CDD" id="cd00088">
    <property type="entry name" value="HPT"/>
    <property type="match status" value="1"/>
</dbReference>
<keyword evidence="18" id="KW-1185">Reference proteome</keyword>
<keyword evidence="4" id="KW-0145">Chemotaxis</keyword>
<feature type="domain" description="Histidine kinase" evidence="14">
    <location>
        <begin position="342"/>
        <end position="550"/>
    </location>
</feature>
<dbReference type="SMART" id="SM00387">
    <property type="entry name" value="HATPase_c"/>
    <property type="match status" value="1"/>
</dbReference>
<dbReference type="PANTHER" id="PTHR43395:SF10">
    <property type="entry name" value="CHEMOTAXIS PROTEIN CHEA"/>
    <property type="match status" value="1"/>
</dbReference>
<dbReference type="InterPro" id="IPR002545">
    <property type="entry name" value="CheW-lke_dom"/>
</dbReference>
<dbReference type="InterPro" id="IPR036061">
    <property type="entry name" value="CheW-like_dom_sf"/>
</dbReference>
<evidence type="ECO:0000256" key="12">
    <source>
        <dbReference type="PROSITE-ProRule" id="PRU00110"/>
    </source>
</evidence>
<sequence>MDDKLLKIFAEESQDLIESLEEGLVNLEGASDPEKINAIFRAAHTMKGNAGIVGFNDVLDLTHLMEGVLDEMRQGKRQPDSDTVGLLLSSVDALKSLVNERLAGGDPPPPVEVIAALGRLLEDDAPPATAGQPPEADRQEEQAPSGPSRFKITLRFQPELFNTGTDPLMLLLELGELGSIEEIICHYDTLPKLSQMDPGMLYLWWELVLATEEPPSTVENVFIFVMDENDISIEPYKPAASRPKPDAEPKPGPKRAAPKPEPPKPAPVEQPRPAPQPAPVSAAQSAPRAAAPTVANPPAAMQPAPTIRVDTDKLDKLVNLVGELVIGVARVMQIAGDDAMPELSAAVDALEHISRDLQEQVMRVRMVPVEATFNRFQRVVRDLASELGKQITLRMSGTETELDKNVIEQIADPLKHLVRNSADHGLEQPDERLRAGKPEAGLIHLRAYQQEGRIIIEVIDDGRGIDREAVLAKAIERGLAAPGVSLSDAEVFGFMFQAGFSTAKQVTEVSGRGVGLDVVRQNIESLRGSVEVESTPGRGTIFRIKLPLTLAIIEGMMVRVGHEILTLPVLSILESLRPKASELKTLEGQGELVSVRGEYLPLVRLHHVLDLPTERTDPTKALVVIIESVSRRFGILVDDILGEQQAVIKSLEHNYHKIEGVAGATILGDGRVSLILDIHGLEKIAFA</sequence>
<dbReference type="Gene3D" id="2.30.30.40">
    <property type="entry name" value="SH3 Domains"/>
    <property type="match status" value="1"/>
</dbReference>
<dbReference type="HOGENOM" id="CLU_000650_3_6_7"/>
<dbReference type="RefSeq" id="WP_013258053.1">
    <property type="nucleotide sequence ID" value="NC_014365.1"/>
</dbReference>
<gene>
    <name evidence="17" type="ordered locus">Deba_1231</name>
</gene>
<dbReference type="InterPro" id="IPR003594">
    <property type="entry name" value="HATPase_dom"/>
</dbReference>
<dbReference type="Gene3D" id="3.30.565.10">
    <property type="entry name" value="Histidine kinase-like ATPase, C-terminal domain"/>
    <property type="match status" value="1"/>
</dbReference>
<dbReference type="InterPro" id="IPR036890">
    <property type="entry name" value="HATPase_C_sf"/>
</dbReference>
<keyword evidence="5 12" id="KW-0597">Phosphoprotein</keyword>
<feature type="region of interest" description="Disordered" evidence="13">
    <location>
        <begin position="235"/>
        <end position="305"/>
    </location>
</feature>
<dbReference type="AlphaFoldDB" id="E1QFY9"/>
<organism evidence="17 18">
    <name type="scientific">Desulfarculus baarsii (strain ATCC 33931 / DSM 2075 / LMG 7858 / VKM B-1802 / 2st14)</name>
    <dbReference type="NCBI Taxonomy" id="644282"/>
    <lineage>
        <taxon>Bacteria</taxon>
        <taxon>Pseudomonadati</taxon>
        <taxon>Thermodesulfobacteriota</taxon>
        <taxon>Desulfarculia</taxon>
        <taxon>Desulfarculales</taxon>
        <taxon>Desulfarculaceae</taxon>
        <taxon>Desulfarculus</taxon>
    </lineage>
</organism>
<dbReference type="InterPro" id="IPR004105">
    <property type="entry name" value="CheA-like_dim"/>
</dbReference>
<evidence type="ECO:0000256" key="6">
    <source>
        <dbReference type="ARBA" id="ARBA00022679"/>
    </source>
</evidence>
<dbReference type="CDD" id="cd00731">
    <property type="entry name" value="CheA_reg"/>
    <property type="match status" value="1"/>
</dbReference>
<dbReference type="Pfam" id="PF01584">
    <property type="entry name" value="CheW"/>
    <property type="match status" value="1"/>
</dbReference>
<dbReference type="InterPro" id="IPR037006">
    <property type="entry name" value="CheA-like_homodim_sf"/>
</dbReference>
<dbReference type="PROSITE" id="PS50894">
    <property type="entry name" value="HPT"/>
    <property type="match status" value="1"/>
</dbReference>
<dbReference type="PRINTS" id="PR00344">
    <property type="entry name" value="BCTRLSENSOR"/>
</dbReference>
<dbReference type="GO" id="GO:0000155">
    <property type="term" value="F:phosphorelay sensor kinase activity"/>
    <property type="evidence" value="ECO:0007669"/>
    <property type="project" value="InterPro"/>
</dbReference>
<reference evidence="17 18" key="1">
    <citation type="journal article" date="2010" name="Stand. Genomic Sci.">
        <title>Complete genome sequence of Desulfarculus baarsii type strain (2st14).</title>
        <authorList>
            <person name="Sun H."/>
            <person name="Spring S."/>
            <person name="Lapidus A."/>
            <person name="Davenport K."/>
            <person name="Del Rio T.G."/>
            <person name="Tice H."/>
            <person name="Nolan M."/>
            <person name="Copeland A."/>
            <person name="Cheng J.F."/>
            <person name="Lucas S."/>
            <person name="Tapia R."/>
            <person name="Goodwin L."/>
            <person name="Pitluck S."/>
            <person name="Ivanova N."/>
            <person name="Pagani I."/>
            <person name="Mavromatis K."/>
            <person name="Ovchinnikova G."/>
            <person name="Pati A."/>
            <person name="Chen A."/>
            <person name="Palaniappan K."/>
            <person name="Hauser L."/>
            <person name="Chang Y.J."/>
            <person name="Jeffries C.D."/>
            <person name="Detter J.C."/>
            <person name="Han C."/>
            <person name="Rohde M."/>
            <person name="Brambilla E."/>
            <person name="Goker M."/>
            <person name="Woyke T."/>
            <person name="Bristow J."/>
            <person name="Eisen J.A."/>
            <person name="Markowitz V."/>
            <person name="Hugenholtz P."/>
            <person name="Kyrpides N.C."/>
            <person name="Klenk H.P."/>
            <person name="Land M."/>
        </authorList>
    </citation>
    <scope>NUCLEOTIDE SEQUENCE [LARGE SCALE GENOMIC DNA]</scope>
    <source>
        <strain evidence="18">ATCC 33931 / DSM 2075 / LMG 7858 / VKM B-1802 / 2st14</strain>
    </source>
</reference>
<feature type="compositionally biased region" description="Low complexity" evidence="13">
    <location>
        <begin position="279"/>
        <end position="299"/>
    </location>
</feature>
<dbReference type="GO" id="GO:0005524">
    <property type="term" value="F:ATP binding"/>
    <property type="evidence" value="ECO:0007669"/>
    <property type="project" value="UniProtKB-KW"/>
</dbReference>
<evidence type="ECO:0000256" key="11">
    <source>
        <dbReference type="ARBA" id="ARBA00035100"/>
    </source>
</evidence>
<feature type="region of interest" description="Disordered" evidence="13">
    <location>
        <begin position="124"/>
        <end position="148"/>
    </location>
</feature>
<evidence type="ECO:0000256" key="7">
    <source>
        <dbReference type="ARBA" id="ARBA00022741"/>
    </source>
</evidence>
<evidence type="ECO:0000313" key="18">
    <source>
        <dbReference type="Proteomes" id="UP000009047"/>
    </source>
</evidence>
<evidence type="ECO:0000256" key="9">
    <source>
        <dbReference type="ARBA" id="ARBA00022840"/>
    </source>
</evidence>
<dbReference type="PROSITE" id="PS50851">
    <property type="entry name" value="CHEW"/>
    <property type="match status" value="1"/>
</dbReference>
<dbReference type="SUPFAM" id="SSF55874">
    <property type="entry name" value="ATPase domain of HSP90 chaperone/DNA topoisomerase II/histidine kinase"/>
    <property type="match status" value="1"/>
</dbReference>
<dbReference type="KEGG" id="dbr:Deba_1231"/>
<protein>
    <recommendedName>
        <fullName evidence="3">Chemotaxis protein CheA</fullName>
        <ecNumber evidence="2">2.7.13.3</ecNumber>
    </recommendedName>
</protein>
<comment type="function">
    <text evidence="11">Involved in the transmission of sensory signals from the chemoreceptors to the flagellar motors. CheA is autophosphorylated; it can transfer its phosphate group to either CheB or CheY.</text>
</comment>
<dbReference type="eggNOG" id="COG0643">
    <property type="taxonomic scope" value="Bacteria"/>
</dbReference>
<dbReference type="eggNOG" id="COG2198">
    <property type="taxonomic scope" value="Bacteria"/>
</dbReference>
<keyword evidence="7" id="KW-0547">Nucleotide-binding</keyword>
<dbReference type="SMART" id="SM01231">
    <property type="entry name" value="H-kinase_dim"/>
    <property type="match status" value="1"/>
</dbReference>
<name>E1QFY9_DESB2</name>
<evidence type="ECO:0000256" key="10">
    <source>
        <dbReference type="ARBA" id="ARBA00023012"/>
    </source>
</evidence>
<dbReference type="InterPro" id="IPR004358">
    <property type="entry name" value="Sig_transdc_His_kin-like_C"/>
</dbReference>
<dbReference type="STRING" id="644282.Deba_1231"/>
<evidence type="ECO:0000256" key="13">
    <source>
        <dbReference type="SAM" id="MobiDB-lite"/>
    </source>
</evidence>
<keyword evidence="8 17" id="KW-0418">Kinase</keyword>
<keyword evidence="9" id="KW-0067">ATP-binding</keyword>
<dbReference type="GO" id="GO:0005737">
    <property type="term" value="C:cytoplasm"/>
    <property type="evidence" value="ECO:0007669"/>
    <property type="project" value="InterPro"/>
</dbReference>
<evidence type="ECO:0000256" key="4">
    <source>
        <dbReference type="ARBA" id="ARBA00022500"/>
    </source>
</evidence>
<dbReference type="InterPro" id="IPR051315">
    <property type="entry name" value="Bact_Chemotaxis_CheA"/>
</dbReference>
<feature type="modified residue" description="Phosphohistidine" evidence="12">
    <location>
        <position position="44"/>
    </location>
</feature>
<dbReference type="GO" id="GO:0006935">
    <property type="term" value="P:chemotaxis"/>
    <property type="evidence" value="ECO:0007669"/>
    <property type="project" value="UniProtKB-KW"/>
</dbReference>
<evidence type="ECO:0000259" key="15">
    <source>
        <dbReference type="PROSITE" id="PS50851"/>
    </source>
</evidence>
<dbReference type="CDD" id="cd16916">
    <property type="entry name" value="HATPase_CheA-like"/>
    <property type="match status" value="1"/>
</dbReference>
<proteinExistence type="predicted"/>
<dbReference type="OrthoDB" id="9803176at2"/>
<dbReference type="InterPro" id="IPR005467">
    <property type="entry name" value="His_kinase_dom"/>
</dbReference>
<dbReference type="Gene3D" id="1.20.120.160">
    <property type="entry name" value="HPT domain"/>
    <property type="match status" value="1"/>
</dbReference>
<dbReference type="SMART" id="SM00073">
    <property type="entry name" value="HPT"/>
    <property type="match status" value="1"/>
</dbReference>
<feature type="compositionally biased region" description="Pro residues" evidence="13">
    <location>
        <begin position="259"/>
        <end position="278"/>
    </location>
</feature>
<evidence type="ECO:0000256" key="3">
    <source>
        <dbReference type="ARBA" id="ARBA00021495"/>
    </source>
</evidence>
<comment type="catalytic activity">
    <reaction evidence="1">
        <text>ATP + protein L-histidine = ADP + protein N-phospho-L-histidine.</text>
        <dbReference type="EC" id="2.7.13.3"/>
    </reaction>
</comment>
<keyword evidence="6" id="KW-0808">Transferase</keyword>
<dbReference type="PROSITE" id="PS50109">
    <property type="entry name" value="HIS_KIN"/>
    <property type="match status" value="1"/>
</dbReference>
<evidence type="ECO:0000256" key="2">
    <source>
        <dbReference type="ARBA" id="ARBA00012438"/>
    </source>
</evidence>
<evidence type="ECO:0000259" key="14">
    <source>
        <dbReference type="PROSITE" id="PS50109"/>
    </source>
</evidence>
<accession>E1QFY9</accession>
<keyword evidence="10" id="KW-0902">Two-component regulatory system</keyword>
<evidence type="ECO:0000259" key="16">
    <source>
        <dbReference type="PROSITE" id="PS50894"/>
    </source>
</evidence>
<evidence type="ECO:0000256" key="8">
    <source>
        <dbReference type="ARBA" id="ARBA00022777"/>
    </source>
</evidence>
<dbReference type="Pfam" id="PF02895">
    <property type="entry name" value="H-kinase_dim"/>
    <property type="match status" value="1"/>
</dbReference>
<dbReference type="Pfam" id="PF01627">
    <property type="entry name" value="Hpt"/>
    <property type="match status" value="1"/>
</dbReference>
<dbReference type="EMBL" id="CP002085">
    <property type="protein sequence ID" value="ADK84599.1"/>
    <property type="molecule type" value="Genomic_DNA"/>
</dbReference>
<dbReference type="SUPFAM" id="SSF47384">
    <property type="entry name" value="Homodimeric domain of signal transducing histidine kinase"/>
    <property type="match status" value="1"/>
</dbReference>
<evidence type="ECO:0000256" key="5">
    <source>
        <dbReference type="ARBA" id="ARBA00022553"/>
    </source>
</evidence>
<dbReference type="Pfam" id="PF02518">
    <property type="entry name" value="HATPase_c"/>
    <property type="match status" value="1"/>
</dbReference>